<comment type="caution">
    <text evidence="4">The sequence shown here is derived from an EMBL/GenBank/DDBJ whole genome shotgun (WGS) entry which is preliminary data.</text>
</comment>
<evidence type="ECO:0000256" key="2">
    <source>
        <dbReference type="SAM" id="Phobius"/>
    </source>
</evidence>
<evidence type="ECO:0000259" key="3">
    <source>
        <dbReference type="PROSITE" id="PS50848"/>
    </source>
</evidence>
<keyword evidence="2" id="KW-0812">Transmembrane</keyword>
<keyword evidence="2" id="KW-0472">Membrane</keyword>
<reference evidence="4 5" key="1">
    <citation type="journal article" date="2024" name="Nat. Commun.">
        <title>Phylogenomics reveals the evolutionary origins of lichenization in chlorophyte algae.</title>
        <authorList>
            <person name="Puginier C."/>
            <person name="Libourel C."/>
            <person name="Otte J."/>
            <person name="Skaloud P."/>
            <person name="Haon M."/>
            <person name="Grisel S."/>
            <person name="Petersen M."/>
            <person name="Berrin J.G."/>
            <person name="Delaux P.M."/>
            <person name="Dal Grande F."/>
            <person name="Keller J."/>
        </authorList>
    </citation>
    <scope>NUCLEOTIDE SEQUENCE [LARGE SCALE GENOMIC DNA]</scope>
    <source>
        <strain evidence="4 5">SAG 2043</strain>
    </source>
</reference>
<dbReference type="AlphaFoldDB" id="A0AAW1Q8Z4"/>
<dbReference type="Gene3D" id="3.30.530.20">
    <property type="match status" value="1"/>
</dbReference>
<feature type="region of interest" description="Disordered" evidence="1">
    <location>
        <begin position="413"/>
        <end position="447"/>
    </location>
</feature>
<dbReference type="GO" id="GO:0005737">
    <property type="term" value="C:cytoplasm"/>
    <property type="evidence" value="ECO:0007669"/>
    <property type="project" value="UniProtKB-ARBA"/>
</dbReference>
<name>A0AAW1Q8Z4_9CHLO</name>
<accession>A0AAW1Q8Z4</accession>
<evidence type="ECO:0000256" key="1">
    <source>
        <dbReference type="SAM" id="MobiDB-lite"/>
    </source>
</evidence>
<dbReference type="InterPro" id="IPR051213">
    <property type="entry name" value="START_lipid_transfer"/>
</dbReference>
<protein>
    <recommendedName>
        <fullName evidence="3">START domain-containing protein</fullName>
    </recommendedName>
</protein>
<proteinExistence type="predicted"/>
<dbReference type="PANTHER" id="PTHR19308">
    <property type="entry name" value="PHOSPHATIDYLCHOLINE TRANSFER PROTEIN"/>
    <property type="match status" value="1"/>
</dbReference>
<feature type="transmembrane region" description="Helical" evidence="2">
    <location>
        <begin position="20"/>
        <end position="41"/>
    </location>
</feature>
<dbReference type="SUPFAM" id="SSF55961">
    <property type="entry name" value="Bet v1-like"/>
    <property type="match status" value="1"/>
</dbReference>
<feature type="region of interest" description="Disordered" evidence="1">
    <location>
        <begin position="463"/>
        <end position="484"/>
    </location>
</feature>
<feature type="transmembrane region" description="Helical" evidence="2">
    <location>
        <begin position="81"/>
        <end position="101"/>
    </location>
</feature>
<organism evidence="4 5">
    <name type="scientific">[Myrmecia] bisecta</name>
    <dbReference type="NCBI Taxonomy" id="41462"/>
    <lineage>
        <taxon>Eukaryota</taxon>
        <taxon>Viridiplantae</taxon>
        <taxon>Chlorophyta</taxon>
        <taxon>core chlorophytes</taxon>
        <taxon>Trebouxiophyceae</taxon>
        <taxon>Trebouxiales</taxon>
        <taxon>Trebouxiaceae</taxon>
        <taxon>Myrmecia</taxon>
    </lineage>
</organism>
<feature type="compositionally biased region" description="Basic residues" evidence="1">
    <location>
        <begin position="431"/>
        <end position="440"/>
    </location>
</feature>
<gene>
    <name evidence="4" type="ORF">WJX72_005705</name>
</gene>
<evidence type="ECO:0000313" key="5">
    <source>
        <dbReference type="Proteomes" id="UP001489004"/>
    </source>
</evidence>
<feature type="compositionally biased region" description="Low complexity" evidence="1">
    <location>
        <begin position="464"/>
        <end position="473"/>
    </location>
</feature>
<dbReference type="GO" id="GO:0008289">
    <property type="term" value="F:lipid binding"/>
    <property type="evidence" value="ECO:0007669"/>
    <property type="project" value="InterPro"/>
</dbReference>
<feature type="compositionally biased region" description="Basic residues" evidence="1">
    <location>
        <begin position="474"/>
        <end position="484"/>
    </location>
</feature>
<dbReference type="PROSITE" id="PS50848">
    <property type="entry name" value="START"/>
    <property type="match status" value="1"/>
</dbReference>
<keyword evidence="5" id="KW-1185">Reference proteome</keyword>
<dbReference type="Proteomes" id="UP001489004">
    <property type="component" value="Unassembled WGS sequence"/>
</dbReference>
<dbReference type="InterPro" id="IPR002913">
    <property type="entry name" value="START_lipid-bd_dom"/>
</dbReference>
<dbReference type="Pfam" id="PF01852">
    <property type="entry name" value="START"/>
    <property type="match status" value="1"/>
</dbReference>
<dbReference type="PANTHER" id="PTHR19308:SF39">
    <property type="entry name" value="PHOSPHATIDYLCHOLINE TRANSFER PROTEIN"/>
    <property type="match status" value="1"/>
</dbReference>
<dbReference type="EMBL" id="JALJOR010000005">
    <property type="protein sequence ID" value="KAK9816837.1"/>
    <property type="molecule type" value="Genomic_DNA"/>
</dbReference>
<sequence length="484" mass="54180">MMAIGAGSTSFLANLDVNLVLAAILPILSIWAFGACVGLLLPRPKWVDDLTRSSAFVFSAPPFVRRLALLCHGAYIVREVWFYFTTRGTFKGFVAACWSWLQGEGFRMPKHLVAEVQRKAAVSTEHVTRRSSHRNKAVAKAKLPETTNWYITEEDLAFFKQRIEEDVVVPGAGKWESMCDKEFDNFTYTAWRRSVPGNATEYKSVTVADDATAEEFMDFYLDDPTRHKWDSMITTTEILENGPSADRCQVVRWLRTFPFSFISKREYIIGRRIWRQNGCLYGITKAIEHPRAVRDGQIVRMDTFYSMWRSRTIPCPKGSGRPACETVLLHMEQFKIPENLARFTVRHGMTGFVKKMGPAVIDFVTERRQRVAPFEADPNGYGVNTVPNPPAVAGMLRSASAASTMSLSESETDASSVCGSSSASDCDFPQTRRHRRRHHKDTPAGRLRRLGVMMVATGVALALGRSGSSSGGSSRHRSSPARVL</sequence>
<dbReference type="InterPro" id="IPR023393">
    <property type="entry name" value="START-like_dom_sf"/>
</dbReference>
<feature type="domain" description="START" evidence="3">
    <location>
        <begin position="175"/>
        <end position="365"/>
    </location>
</feature>
<keyword evidence="2" id="KW-1133">Transmembrane helix</keyword>
<feature type="compositionally biased region" description="Low complexity" evidence="1">
    <location>
        <begin position="413"/>
        <end position="427"/>
    </location>
</feature>
<evidence type="ECO:0000313" key="4">
    <source>
        <dbReference type="EMBL" id="KAK9816837.1"/>
    </source>
</evidence>